<feature type="compositionally biased region" description="Polar residues" evidence="1">
    <location>
        <begin position="173"/>
        <end position="193"/>
    </location>
</feature>
<dbReference type="OrthoDB" id="76126at2759"/>
<keyword evidence="2" id="KW-1133">Transmembrane helix</keyword>
<protein>
    <submittedName>
        <fullName evidence="3">Uncharacterized protein</fullName>
    </submittedName>
</protein>
<dbReference type="RefSeq" id="XP_008876044.1">
    <property type="nucleotide sequence ID" value="XM_008877822.1"/>
</dbReference>
<keyword evidence="2" id="KW-0812">Transmembrane</keyword>
<evidence type="ECO:0000313" key="3">
    <source>
        <dbReference type="EMBL" id="ETV95343.1"/>
    </source>
</evidence>
<dbReference type="GeneID" id="20088286"/>
<name>A0A024TMU5_9STRA</name>
<reference evidence="3" key="1">
    <citation type="submission" date="2013-12" db="EMBL/GenBank/DDBJ databases">
        <title>The Genome Sequence of Aphanomyces invadans NJM9701.</title>
        <authorList>
            <consortium name="The Broad Institute Genomics Platform"/>
            <person name="Russ C."/>
            <person name="Tyler B."/>
            <person name="van West P."/>
            <person name="Dieguez-Uribeondo J."/>
            <person name="Young S.K."/>
            <person name="Zeng Q."/>
            <person name="Gargeya S."/>
            <person name="Fitzgerald M."/>
            <person name="Abouelleil A."/>
            <person name="Alvarado L."/>
            <person name="Chapman S.B."/>
            <person name="Gainer-Dewar J."/>
            <person name="Goldberg J."/>
            <person name="Griggs A."/>
            <person name="Gujja S."/>
            <person name="Hansen M."/>
            <person name="Howarth C."/>
            <person name="Imamovic A."/>
            <person name="Ireland A."/>
            <person name="Larimer J."/>
            <person name="McCowan C."/>
            <person name="Murphy C."/>
            <person name="Pearson M."/>
            <person name="Poon T.W."/>
            <person name="Priest M."/>
            <person name="Roberts A."/>
            <person name="Saif S."/>
            <person name="Shea T."/>
            <person name="Sykes S."/>
            <person name="Wortman J."/>
            <person name="Nusbaum C."/>
            <person name="Birren B."/>
        </authorList>
    </citation>
    <scope>NUCLEOTIDE SEQUENCE [LARGE SCALE GENOMIC DNA]</scope>
    <source>
        <strain evidence="3">NJM9701</strain>
    </source>
</reference>
<dbReference type="EMBL" id="KI913981">
    <property type="protein sequence ID" value="ETV95343.1"/>
    <property type="molecule type" value="Genomic_DNA"/>
</dbReference>
<gene>
    <name evidence="3" type="ORF">H310_11236</name>
</gene>
<accession>A0A024TMU5</accession>
<feature type="region of interest" description="Disordered" evidence="1">
    <location>
        <begin position="169"/>
        <end position="204"/>
    </location>
</feature>
<evidence type="ECO:0000256" key="2">
    <source>
        <dbReference type="SAM" id="Phobius"/>
    </source>
</evidence>
<proteinExistence type="predicted"/>
<feature type="transmembrane region" description="Helical" evidence="2">
    <location>
        <begin position="65"/>
        <end position="86"/>
    </location>
</feature>
<organism evidence="3">
    <name type="scientific">Aphanomyces invadans</name>
    <dbReference type="NCBI Taxonomy" id="157072"/>
    <lineage>
        <taxon>Eukaryota</taxon>
        <taxon>Sar</taxon>
        <taxon>Stramenopiles</taxon>
        <taxon>Oomycota</taxon>
        <taxon>Saprolegniomycetes</taxon>
        <taxon>Saprolegniales</taxon>
        <taxon>Verrucalvaceae</taxon>
        <taxon>Aphanomyces</taxon>
    </lineage>
</organism>
<evidence type="ECO:0000256" key="1">
    <source>
        <dbReference type="SAM" id="MobiDB-lite"/>
    </source>
</evidence>
<keyword evidence="2" id="KW-0472">Membrane</keyword>
<dbReference type="VEuPathDB" id="FungiDB:H310_11236"/>
<sequence>MSSRSNAASVPFMITAKMKYELKTLGYKDEDIHKMKVDEAHEILDTGLRKGEVKKRKPVNATKTASTRAPTVAALLVTLALLYFVFANVDEGLIPTSSVVDVGQPQSVGRGKPSYCTSTPAASAYSTSVPLMVTAGMKRDLLQLGYSEADVNKMPPHIAHQILGAKLRKRHQPSSYTTRPSSAIPSSFPQHPTDSPADESDDVEVPFSPRTIAGCIALTIVILLLQFS</sequence>
<dbReference type="AlphaFoldDB" id="A0A024TMU5"/>